<comment type="caution">
    <text evidence="2">The sequence shown here is derived from an EMBL/GenBank/DDBJ whole genome shotgun (WGS) entry which is preliminary data.</text>
</comment>
<evidence type="ECO:0000256" key="1">
    <source>
        <dbReference type="SAM" id="Phobius"/>
    </source>
</evidence>
<proteinExistence type="predicted"/>
<accession>A0A1F5ZBR8</accession>
<keyword evidence="1" id="KW-1133">Transmembrane helix</keyword>
<dbReference type="Proteomes" id="UP000176854">
    <property type="component" value="Unassembled WGS sequence"/>
</dbReference>
<keyword evidence="1" id="KW-0472">Membrane</keyword>
<keyword evidence="1" id="KW-0812">Transmembrane</keyword>
<organism evidence="2 3">
    <name type="scientific">Candidatus Gottesmanbacteria bacterium RBG_16_43_7</name>
    <dbReference type="NCBI Taxonomy" id="1798373"/>
    <lineage>
        <taxon>Bacteria</taxon>
        <taxon>Candidatus Gottesmaniibacteriota</taxon>
    </lineage>
</organism>
<feature type="transmembrane region" description="Helical" evidence="1">
    <location>
        <begin position="178"/>
        <end position="200"/>
    </location>
</feature>
<reference evidence="2 3" key="1">
    <citation type="journal article" date="2016" name="Nat. Commun.">
        <title>Thousands of microbial genomes shed light on interconnected biogeochemical processes in an aquifer system.</title>
        <authorList>
            <person name="Anantharaman K."/>
            <person name="Brown C.T."/>
            <person name="Hug L.A."/>
            <person name="Sharon I."/>
            <person name="Castelle C.J."/>
            <person name="Probst A.J."/>
            <person name="Thomas B.C."/>
            <person name="Singh A."/>
            <person name="Wilkins M.J."/>
            <person name="Karaoz U."/>
            <person name="Brodie E.L."/>
            <person name="Williams K.H."/>
            <person name="Hubbard S.S."/>
            <person name="Banfield J.F."/>
        </authorList>
    </citation>
    <scope>NUCLEOTIDE SEQUENCE [LARGE SCALE GENOMIC DNA]</scope>
</reference>
<evidence type="ECO:0000313" key="2">
    <source>
        <dbReference type="EMBL" id="OGG09939.1"/>
    </source>
</evidence>
<protein>
    <submittedName>
        <fullName evidence="2">Uncharacterized protein</fullName>
    </submittedName>
</protein>
<gene>
    <name evidence="2" type="ORF">A2154_02520</name>
</gene>
<dbReference type="AlphaFoldDB" id="A0A1F5ZBR8"/>
<dbReference type="EMBL" id="MFJC01000008">
    <property type="protein sequence ID" value="OGG09939.1"/>
    <property type="molecule type" value="Genomic_DNA"/>
</dbReference>
<evidence type="ECO:0000313" key="3">
    <source>
        <dbReference type="Proteomes" id="UP000176854"/>
    </source>
</evidence>
<sequence>MMDLHFKLPVFTKSVLVFVGALLLTKALFALPVSASEGTFRLTRDQVDCQGISVWQDDRYAVFGRCHGLIYPYRERLDSYVLWASGEGETENQIISEIDRGIFRGNSDRPFTGLLITAEEVGRPSRPGPDIIVSGPITQQLAPASLESQLLPSVQPQSPTPSPTAAAVDKRAANISRFLTLPVLIATILFVIVIGILVTFRR</sequence>
<name>A0A1F5ZBR8_9BACT</name>